<organism evidence="1 2">
    <name type="scientific">Candidatus Limivivens intestinipullorum</name>
    <dbReference type="NCBI Taxonomy" id="2840858"/>
    <lineage>
        <taxon>Bacteria</taxon>
        <taxon>Bacillati</taxon>
        <taxon>Bacillota</taxon>
        <taxon>Clostridia</taxon>
        <taxon>Lachnospirales</taxon>
        <taxon>Lachnospiraceae</taxon>
        <taxon>Lachnospiraceae incertae sedis</taxon>
        <taxon>Candidatus Limivivens</taxon>
    </lineage>
</organism>
<accession>A0A9D1JIU6</accession>
<dbReference type="Pfam" id="PF06245">
    <property type="entry name" value="DUF1015"/>
    <property type="match status" value="1"/>
</dbReference>
<dbReference type="EMBL" id="DVIQ01000014">
    <property type="protein sequence ID" value="HIS30410.1"/>
    <property type="molecule type" value="Genomic_DNA"/>
</dbReference>
<gene>
    <name evidence="1" type="ORF">IAB44_02515</name>
</gene>
<evidence type="ECO:0000313" key="1">
    <source>
        <dbReference type="EMBL" id="HIS30410.1"/>
    </source>
</evidence>
<dbReference type="PANTHER" id="PTHR36454">
    <property type="entry name" value="LMO2823 PROTEIN"/>
    <property type="match status" value="1"/>
</dbReference>
<dbReference type="PANTHER" id="PTHR36454:SF1">
    <property type="entry name" value="DUF1015 DOMAIN-CONTAINING PROTEIN"/>
    <property type="match status" value="1"/>
</dbReference>
<reference evidence="1" key="2">
    <citation type="journal article" date="2021" name="PeerJ">
        <title>Extensive microbial diversity within the chicken gut microbiome revealed by metagenomics and culture.</title>
        <authorList>
            <person name="Gilroy R."/>
            <person name="Ravi A."/>
            <person name="Getino M."/>
            <person name="Pursley I."/>
            <person name="Horton D.L."/>
            <person name="Alikhan N.F."/>
            <person name="Baker D."/>
            <person name="Gharbi K."/>
            <person name="Hall N."/>
            <person name="Watson M."/>
            <person name="Adriaenssens E.M."/>
            <person name="Foster-Nyarko E."/>
            <person name="Jarju S."/>
            <person name="Secka A."/>
            <person name="Antonio M."/>
            <person name="Oren A."/>
            <person name="Chaudhuri R.R."/>
            <person name="La Ragione R."/>
            <person name="Hildebrand F."/>
            <person name="Pallen M.J."/>
        </authorList>
    </citation>
    <scope>NUCLEOTIDE SEQUENCE</scope>
    <source>
        <strain evidence="1">CHK190-19873</strain>
    </source>
</reference>
<comment type="caution">
    <text evidence="1">The sequence shown here is derived from an EMBL/GenBank/DDBJ whole genome shotgun (WGS) entry which is preliminary data.</text>
</comment>
<dbReference type="Proteomes" id="UP000823935">
    <property type="component" value="Unassembled WGS sequence"/>
</dbReference>
<dbReference type="PIRSF" id="PIRSF033563">
    <property type="entry name" value="UCP033563"/>
    <property type="match status" value="1"/>
</dbReference>
<dbReference type="AlphaFoldDB" id="A0A9D1JIU6"/>
<reference evidence="1" key="1">
    <citation type="submission" date="2020-10" db="EMBL/GenBank/DDBJ databases">
        <authorList>
            <person name="Gilroy R."/>
        </authorList>
    </citation>
    <scope>NUCLEOTIDE SEQUENCE</scope>
    <source>
        <strain evidence="1">CHK190-19873</strain>
    </source>
</reference>
<name>A0A9D1JIU6_9FIRM</name>
<dbReference type="InterPro" id="IPR008323">
    <property type="entry name" value="UCP033563"/>
</dbReference>
<evidence type="ECO:0000313" key="2">
    <source>
        <dbReference type="Proteomes" id="UP000823935"/>
    </source>
</evidence>
<sequence>MAKIREFAAIRPKEGLEERIAALPYDVYSRREAKAETEREPFSFLRIDRAETQLSDETPTDSPLVYEKARKLLWDMVKNGELVRDASPCFYLYELTMDGRAQTGLVACASIDDYETGVIKKHENTRADKEEDRVRHVDVCSAQTGPIFLTYRKQEAMECLTRRIKEQSPVFAFTAADGVEHRGWKISDPEEIRNIRRIFDGVEHVYIADGHHRAASAVRVGKLRRAAHPGYTGQEEFNWFLSVLFPDDELRILDYNRVVKDLGGLSPEAFLNKLRTYFSIEESDRSVVCAHKGEMGLFLEDRWYRMEVKPEYTSRDPVEGLDVSILQNTVLGPVLGITDPRTDKRIDFVGGIRGRKELERRVRLDCAAAFAMYPTSIRELLEVADAGRLMPPKSTWFEPKLRSGLFIHEIER</sequence>
<protein>
    <submittedName>
        <fullName evidence="1">DUF1015 domain-containing protein</fullName>
    </submittedName>
</protein>
<proteinExistence type="predicted"/>